<gene>
    <name evidence="2" type="ORF">H0264_29325</name>
</gene>
<dbReference type="KEGG" id="nhu:H0264_29325"/>
<evidence type="ECO:0000256" key="1">
    <source>
        <dbReference type="SAM" id="Phobius"/>
    </source>
</evidence>
<feature type="transmembrane region" description="Helical" evidence="1">
    <location>
        <begin position="29"/>
        <end position="53"/>
    </location>
</feature>
<reference evidence="2 3" key="1">
    <citation type="submission" date="2020-07" db="EMBL/GenBank/DDBJ databases">
        <authorList>
            <person name="Zhuang K."/>
            <person name="Ran Y."/>
        </authorList>
    </citation>
    <scope>NUCLEOTIDE SEQUENCE [LARGE SCALE GENOMIC DNA]</scope>
    <source>
        <strain evidence="2 3">WCH-YHL-001</strain>
    </source>
</reference>
<keyword evidence="3" id="KW-1185">Reference proteome</keyword>
<accession>A0A7D6ZMK9</accession>
<name>A0A7D6ZMK9_9NOCA</name>
<evidence type="ECO:0000313" key="2">
    <source>
        <dbReference type="EMBL" id="QLY29345.1"/>
    </source>
</evidence>
<dbReference type="EMBL" id="CP059399">
    <property type="protein sequence ID" value="QLY29345.1"/>
    <property type="molecule type" value="Genomic_DNA"/>
</dbReference>
<proteinExistence type="predicted"/>
<organism evidence="2 3">
    <name type="scientific">Nocardia huaxiensis</name>
    <dbReference type="NCBI Taxonomy" id="2755382"/>
    <lineage>
        <taxon>Bacteria</taxon>
        <taxon>Bacillati</taxon>
        <taxon>Actinomycetota</taxon>
        <taxon>Actinomycetes</taxon>
        <taxon>Mycobacteriales</taxon>
        <taxon>Nocardiaceae</taxon>
        <taxon>Nocardia</taxon>
    </lineage>
</organism>
<keyword evidence="1" id="KW-0812">Transmembrane</keyword>
<protein>
    <submittedName>
        <fullName evidence="2">Uncharacterized protein</fullName>
    </submittedName>
</protein>
<feature type="transmembrane region" description="Helical" evidence="1">
    <location>
        <begin position="91"/>
        <end position="110"/>
    </location>
</feature>
<dbReference type="Proteomes" id="UP000515512">
    <property type="component" value="Chromosome"/>
</dbReference>
<keyword evidence="1" id="KW-1133">Transmembrane helix</keyword>
<dbReference type="RefSeq" id="WP_181580549.1">
    <property type="nucleotide sequence ID" value="NZ_CP059399.1"/>
</dbReference>
<keyword evidence="1" id="KW-0472">Membrane</keyword>
<dbReference type="AlphaFoldDB" id="A0A7D6ZMK9"/>
<evidence type="ECO:0000313" key="3">
    <source>
        <dbReference type="Proteomes" id="UP000515512"/>
    </source>
</evidence>
<sequence length="113" mass="12198">MSLRQDYPTRRDPQQRPTGRRALLTSRKLWKTAALAFPVLFVAEWLVLLYGAVLLEKVGVVMSGTTTMGAVFLVGVLIALLGVLHKRWGATARAVALAAGISAILIAAQITEL</sequence>
<feature type="transmembrane region" description="Helical" evidence="1">
    <location>
        <begin position="59"/>
        <end position="84"/>
    </location>
</feature>